<evidence type="ECO:0000313" key="3">
    <source>
        <dbReference type="Proteomes" id="UP001205861"/>
    </source>
</evidence>
<evidence type="ECO:0000256" key="1">
    <source>
        <dbReference type="SAM" id="MobiDB-lite"/>
    </source>
</evidence>
<accession>A0ABT2BH27</accession>
<dbReference type="PROSITE" id="PS51257">
    <property type="entry name" value="PROKAR_LIPOPROTEIN"/>
    <property type="match status" value="1"/>
</dbReference>
<gene>
    <name evidence="2" type="ORF">NX773_06245</name>
</gene>
<dbReference type="Proteomes" id="UP001205861">
    <property type="component" value="Unassembled WGS sequence"/>
</dbReference>
<evidence type="ECO:0000313" key="2">
    <source>
        <dbReference type="EMBL" id="MCS0607760.1"/>
    </source>
</evidence>
<keyword evidence="3" id="KW-1185">Reference proteome</keyword>
<dbReference type="RefSeq" id="WP_258855459.1">
    <property type="nucleotide sequence ID" value="NZ_JANUGV010000001.1"/>
</dbReference>
<feature type="compositionally biased region" description="Low complexity" evidence="1">
    <location>
        <begin position="271"/>
        <end position="293"/>
    </location>
</feature>
<comment type="caution">
    <text evidence="2">The sequence shown here is derived from an EMBL/GenBank/DDBJ whole genome shotgun (WGS) entry which is preliminary data.</text>
</comment>
<organism evidence="2 3">
    <name type="scientific">Massilia solisilvae</name>
    <dbReference type="NCBI Taxonomy" id="1811225"/>
    <lineage>
        <taxon>Bacteria</taxon>
        <taxon>Pseudomonadati</taxon>
        <taxon>Pseudomonadota</taxon>
        <taxon>Betaproteobacteria</taxon>
        <taxon>Burkholderiales</taxon>
        <taxon>Oxalobacteraceae</taxon>
        <taxon>Telluria group</taxon>
        <taxon>Massilia</taxon>
    </lineage>
</organism>
<evidence type="ECO:0008006" key="4">
    <source>
        <dbReference type="Google" id="ProtNLM"/>
    </source>
</evidence>
<protein>
    <recommendedName>
        <fullName evidence="4">DUF4852 domain-containing protein</fullName>
    </recommendedName>
</protein>
<dbReference type="EMBL" id="JANUGV010000001">
    <property type="protein sequence ID" value="MCS0607760.1"/>
    <property type="molecule type" value="Genomic_DNA"/>
</dbReference>
<feature type="region of interest" description="Disordered" evidence="1">
    <location>
        <begin position="254"/>
        <end position="293"/>
    </location>
</feature>
<sequence length="293" mass="31177">MCCWRLVFPLILGAFLFGCHSIPTKEERARLDSAREQCNYVNLGGAQLTLKAVPVINGKSLNEISAKLGNNTKSDYALFAALWHQDACMIQRLAPSMDFNKVSQWDEIIADAFAAVPNQIPGDHAARLETIRKLRSEYLARLDGKDKTKGPLMPDYLYFAAIPADNFLNITEFHSEIALPDGAVVKGTNLAKSALSADLGPGEFSNEVRPALQVIRSNLAAYALGHATEQEILQATVTSIFNVATNKVRLAEQATSPAGETKAPASSQPVSAGTAISAPPATAGAQAAPAAGS</sequence>
<name>A0ABT2BH27_9BURK</name>
<proteinExistence type="predicted"/>
<reference evidence="2 3" key="1">
    <citation type="submission" date="2022-08" db="EMBL/GenBank/DDBJ databases">
        <title>Reclassification of Massilia species as members of the genera Telluria, Duganella, Pseudoduganella, Mokoshia gen. nov. and Zemynaea gen. nov. using orthogonal and non-orthogonal genome-based approaches.</title>
        <authorList>
            <person name="Bowman J.P."/>
        </authorList>
    </citation>
    <scope>NUCLEOTIDE SEQUENCE [LARGE SCALE GENOMIC DNA]</scope>
    <source>
        <strain evidence="2 3">JCM 31607</strain>
    </source>
</reference>
<feature type="compositionally biased region" description="Polar residues" evidence="1">
    <location>
        <begin position="254"/>
        <end position="270"/>
    </location>
</feature>